<dbReference type="InterPro" id="IPR053037">
    <property type="entry name" value="Pericyclase_pydY-like"/>
</dbReference>
<evidence type="ECO:0000313" key="1">
    <source>
        <dbReference type="EMBL" id="RGP60047.1"/>
    </source>
</evidence>
<dbReference type="AlphaFoldDB" id="A0A395RIV8"/>
<accession>A0A395RIV8</accession>
<dbReference type="PANTHER" id="PTHR38115:SF1">
    <property type="entry name" value="LIPOCALIN-LIKE DOMAIN-CONTAINING PROTEIN"/>
    <property type="match status" value="1"/>
</dbReference>
<evidence type="ECO:0000313" key="2">
    <source>
        <dbReference type="Proteomes" id="UP000266152"/>
    </source>
</evidence>
<keyword evidence="2" id="KW-1185">Reference proteome</keyword>
<name>A0A395RIV8_FUSSP</name>
<gene>
    <name evidence="1" type="ORF">FSPOR_10873</name>
</gene>
<proteinExistence type="predicted"/>
<protein>
    <recommendedName>
        <fullName evidence="3">Lccl domain-containing</fullName>
    </recommendedName>
</protein>
<sequence>MAAPAAKTITDLSGKWVLMNDETDNTAQQNKQLSDSSEPILALQGIGYLTRKGIGMATISIEVNQYSAPPKAPNTSTDVFTHIDITQSASGLTSTQENRCLDFEEREHSDWLFGAVKGRSRFVTLDEVEDDFLKQGWLVEGDGKFVQSIAESVDNGWVANQIWGFEDIKGERRYVRHVLVTKGSQRVTAKLIYDYQA</sequence>
<dbReference type="Proteomes" id="UP000266152">
    <property type="component" value="Unassembled WGS sequence"/>
</dbReference>
<reference evidence="1 2" key="1">
    <citation type="journal article" date="2018" name="PLoS Pathog.">
        <title>Evolution of structural diversity of trichothecenes, a family of toxins produced by plant pathogenic and entomopathogenic fungi.</title>
        <authorList>
            <person name="Proctor R.H."/>
            <person name="McCormick S.P."/>
            <person name="Kim H.S."/>
            <person name="Cardoza R.E."/>
            <person name="Stanley A.M."/>
            <person name="Lindo L."/>
            <person name="Kelly A."/>
            <person name="Brown D.W."/>
            <person name="Lee T."/>
            <person name="Vaughan M.M."/>
            <person name="Alexander N.J."/>
            <person name="Busman M."/>
            <person name="Gutierrez S."/>
        </authorList>
    </citation>
    <scope>NUCLEOTIDE SEQUENCE [LARGE SCALE GENOMIC DNA]</scope>
    <source>
        <strain evidence="1 2">NRRL 3299</strain>
    </source>
</reference>
<organism evidence="1 2">
    <name type="scientific">Fusarium sporotrichioides</name>
    <dbReference type="NCBI Taxonomy" id="5514"/>
    <lineage>
        <taxon>Eukaryota</taxon>
        <taxon>Fungi</taxon>
        <taxon>Dikarya</taxon>
        <taxon>Ascomycota</taxon>
        <taxon>Pezizomycotina</taxon>
        <taxon>Sordariomycetes</taxon>
        <taxon>Hypocreomycetidae</taxon>
        <taxon>Hypocreales</taxon>
        <taxon>Nectriaceae</taxon>
        <taxon>Fusarium</taxon>
    </lineage>
</organism>
<dbReference type="PANTHER" id="PTHR38115">
    <property type="entry name" value="LIPOCALIN-LIKE DOMAIN-CONTAINING PROTEIN"/>
    <property type="match status" value="1"/>
</dbReference>
<dbReference type="EMBL" id="PXOF01000198">
    <property type="protein sequence ID" value="RGP60047.1"/>
    <property type="molecule type" value="Genomic_DNA"/>
</dbReference>
<evidence type="ECO:0008006" key="3">
    <source>
        <dbReference type="Google" id="ProtNLM"/>
    </source>
</evidence>
<comment type="caution">
    <text evidence="1">The sequence shown here is derived from an EMBL/GenBank/DDBJ whole genome shotgun (WGS) entry which is preliminary data.</text>
</comment>